<dbReference type="EMBL" id="LR796436">
    <property type="protein sequence ID" value="CAB4144108.1"/>
    <property type="molecule type" value="Genomic_DNA"/>
</dbReference>
<feature type="domain" description="HTH cro/C1-type" evidence="1">
    <location>
        <begin position="44"/>
        <end position="90"/>
    </location>
</feature>
<dbReference type="SUPFAM" id="SSF47413">
    <property type="entry name" value="lambda repressor-like DNA-binding domains"/>
    <property type="match status" value="1"/>
</dbReference>
<name>A0A6J5MBX7_9CAUD</name>
<organism evidence="2">
    <name type="scientific">uncultured Caudovirales phage</name>
    <dbReference type="NCBI Taxonomy" id="2100421"/>
    <lineage>
        <taxon>Viruses</taxon>
        <taxon>Duplodnaviria</taxon>
        <taxon>Heunggongvirae</taxon>
        <taxon>Uroviricota</taxon>
        <taxon>Caudoviricetes</taxon>
        <taxon>Peduoviridae</taxon>
        <taxon>Maltschvirus</taxon>
        <taxon>Maltschvirus maltsch</taxon>
    </lineage>
</organism>
<evidence type="ECO:0000259" key="1">
    <source>
        <dbReference type="PROSITE" id="PS50943"/>
    </source>
</evidence>
<accession>A0A6J5MBX7</accession>
<reference evidence="2" key="1">
    <citation type="submission" date="2020-04" db="EMBL/GenBank/DDBJ databases">
        <authorList>
            <person name="Chiriac C."/>
            <person name="Salcher M."/>
            <person name="Ghai R."/>
            <person name="Kavagutti S V."/>
        </authorList>
    </citation>
    <scope>NUCLEOTIDE SEQUENCE</scope>
</reference>
<proteinExistence type="predicted"/>
<dbReference type="SMART" id="SM00530">
    <property type="entry name" value="HTH_XRE"/>
    <property type="match status" value="1"/>
</dbReference>
<gene>
    <name evidence="2" type="ORF">UFOVP456_22</name>
</gene>
<dbReference type="GO" id="GO:0003677">
    <property type="term" value="F:DNA binding"/>
    <property type="evidence" value="ECO:0007669"/>
    <property type="project" value="InterPro"/>
</dbReference>
<dbReference type="Pfam" id="PF01381">
    <property type="entry name" value="HTH_3"/>
    <property type="match status" value="1"/>
</dbReference>
<sequence>MIITVVDSMLRLPQYQEPSVDIYSMGNPSTINKAWFQEQLARIGMSQRKLAKRINLDPAAVSYMLAGKRGMSMDEAKAIAGELLLPVTEVMRQAGIEVLDDVRKVPIAGYIGPGSIVTLLPKGTHDTAMAPPDVPSGSFAIQVRMVQTTFDGWLYFVSGVQEPPDQAMDRLCLVAVEDGRLLQGIVRRGYKRDLYNLVLSPDGGAVLENQKIAWSARVLWIQPL</sequence>
<dbReference type="Gene3D" id="1.10.260.40">
    <property type="entry name" value="lambda repressor-like DNA-binding domains"/>
    <property type="match status" value="1"/>
</dbReference>
<evidence type="ECO:0000313" key="2">
    <source>
        <dbReference type="EMBL" id="CAB4144108.1"/>
    </source>
</evidence>
<dbReference type="CDD" id="cd00093">
    <property type="entry name" value="HTH_XRE"/>
    <property type="match status" value="1"/>
</dbReference>
<dbReference type="PROSITE" id="PS50943">
    <property type="entry name" value="HTH_CROC1"/>
    <property type="match status" value="1"/>
</dbReference>
<dbReference type="InterPro" id="IPR001387">
    <property type="entry name" value="Cro/C1-type_HTH"/>
</dbReference>
<dbReference type="InterPro" id="IPR010982">
    <property type="entry name" value="Lambda_DNA-bd_dom_sf"/>
</dbReference>
<protein>
    <submittedName>
        <fullName evidence="2">HTH_XRE domain containing protein</fullName>
    </submittedName>
</protein>